<protein>
    <submittedName>
        <fullName evidence="1">Uncharacterized protein</fullName>
    </submittedName>
</protein>
<dbReference type="AlphaFoldDB" id="A0A1F5SYI4"/>
<evidence type="ECO:0000313" key="1">
    <source>
        <dbReference type="EMBL" id="OGF31709.1"/>
    </source>
</evidence>
<name>A0A1F5SYI4_9BACT</name>
<dbReference type="EMBL" id="MFGJ01000007">
    <property type="protein sequence ID" value="OGF31709.1"/>
    <property type="molecule type" value="Genomic_DNA"/>
</dbReference>
<dbReference type="Proteomes" id="UP000179001">
    <property type="component" value="Unassembled WGS sequence"/>
</dbReference>
<gene>
    <name evidence="1" type="ORF">A2478_04450</name>
</gene>
<proteinExistence type="predicted"/>
<evidence type="ECO:0000313" key="2">
    <source>
        <dbReference type="Proteomes" id="UP000179001"/>
    </source>
</evidence>
<reference evidence="1 2" key="1">
    <citation type="journal article" date="2016" name="Nat. Commun.">
        <title>Thousands of microbial genomes shed light on interconnected biogeochemical processes in an aquifer system.</title>
        <authorList>
            <person name="Anantharaman K."/>
            <person name="Brown C.T."/>
            <person name="Hug L.A."/>
            <person name="Sharon I."/>
            <person name="Castelle C.J."/>
            <person name="Probst A.J."/>
            <person name="Thomas B.C."/>
            <person name="Singh A."/>
            <person name="Wilkins M.J."/>
            <person name="Karaoz U."/>
            <person name="Brodie E.L."/>
            <person name="Williams K.H."/>
            <person name="Hubbard S.S."/>
            <person name="Banfield J.F."/>
        </authorList>
    </citation>
    <scope>NUCLEOTIDE SEQUENCE [LARGE SCALE GENOMIC DNA]</scope>
</reference>
<comment type="caution">
    <text evidence="1">The sequence shown here is derived from an EMBL/GenBank/DDBJ whole genome shotgun (WGS) entry which is preliminary data.</text>
</comment>
<sequence length="255" mass="30588">MSNRCDLCLEIKNTVRPSKFSVFELCFDCRQREKNEKENPLSQNQNVVLPEISLKQKIVNYRAKNGTMSFSKNYKRKKYCPKTIICNSCNKQKLFYGRDEQKNEFCRTCYRQKFSLIVCVICKQKKPLHIWLSEVDAICSTCYLREVYDHKKFKCSFCQGYYIIVKNLLDGRKMCRKCYNKKGNKKKCFGCNKIRSVRYRDPENMPYCHTCYQRIFIPKNYGKCGICRHQRRLKYRDFEQGKICSVCYRKKNKSV</sequence>
<dbReference type="STRING" id="1798002.A2478_04450"/>
<accession>A0A1F5SYI4</accession>
<organism evidence="1 2">
    <name type="scientific">Candidatus Falkowbacteria bacterium RIFOXYC2_FULL_36_12</name>
    <dbReference type="NCBI Taxonomy" id="1798002"/>
    <lineage>
        <taxon>Bacteria</taxon>
        <taxon>Candidatus Falkowiibacteriota</taxon>
    </lineage>
</organism>